<feature type="compositionally biased region" description="Basic and acidic residues" evidence="1">
    <location>
        <begin position="881"/>
        <end position="894"/>
    </location>
</feature>
<feature type="non-terminal residue" evidence="2">
    <location>
        <position position="1"/>
    </location>
</feature>
<feature type="compositionally biased region" description="Basic and acidic residues" evidence="1">
    <location>
        <begin position="65"/>
        <end position="90"/>
    </location>
</feature>
<feature type="compositionally biased region" description="Gly residues" evidence="1">
    <location>
        <begin position="359"/>
        <end position="369"/>
    </location>
</feature>
<feature type="compositionally biased region" description="Basic residues" evidence="1">
    <location>
        <begin position="41"/>
        <end position="64"/>
    </location>
</feature>
<feature type="region of interest" description="Disordered" evidence="1">
    <location>
        <begin position="1"/>
        <end position="318"/>
    </location>
</feature>
<protein>
    <submittedName>
        <fullName evidence="2">TonB-dependent receptor</fullName>
    </submittedName>
</protein>
<sequence length="920" mass="101980">GTRASRDRDGSCRFPPGRHRRPRAAGRPRRGPRDRRGVGPGHHRRPGAGRGQRPRRARRRRRPLHDRQRAGRPADDPGPADRLHAQDGHRRAGRRRADRRAEHHPHARHRAPRRRDRGGVGRARLAEQRARPAAHRHRRGERGHLRADPAQPRRRRRAGGAAGERGERAGRQVRVRARPRRALHDRVAQRHAPPEPRARAQGGAARPVPVGAPAVGHDLEDVHARPAGRLQRRAGGHPHARVPRAAPGHLLGRGGSQRPRDRRQRPERAGGRRRGVRARRRRSRPARQRARRGEPLADGRRAADQPAHQRLPRRVAGARAVGAAERLVRAVRRRQRSGARPARRLPGVGHLLVLAGSARRGGAGAGGQSVGEHHRAAQPVRGKHGPQQHPVGRPLQPEHPARHAYPPGVQQHLQPHRRQRGAHGARLPRGRRAPGAGAAAGLRGALGVLVAVRGRARPHPAEDRLGRDRLGRDARPAGPRGVRAGDRPRRVQRRAAALVPGAGPGRGAHLLRPRRVQLRRARQLPARLRARRAVADAQGGRPGALHRAGRRHARVRHRGELHHRRGARAARGAAVRRRAHRRQREPAQPPPARAGRPLHRGGPAERRVRDGRLRAHEPAARRRRRAARGVAGDRPLPLDARRPVAQQPRVHRRAAVAGGELQGHREPEPPALDLAHPGAPRAARARGRDVPRRDRGAEHPRQPRPRAHADRQRRRAVRVVPEPRRGAELRRVREAVRQPDRTHVQPDEHRGERDHVRERGRGHELRGRARGAQEPPRGGAGARAAHRLRQPHGAHERRDAGRGAPGLVERQPAARRAGALRGERRAHLRVGDGRDQRDPAVQPRRRADQRRGRGKHRGRDRAPARRARPVAPVPGVPRDLGPARREEPARRALRDPAGAGDARGLPRGPVARARALLAAV</sequence>
<dbReference type="AlphaFoldDB" id="A0A6J4MB76"/>
<feature type="compositionally biased region" description="Basic residues" evidence="1">
    <location>
        <begin position="414"/>
        <end position="432"/>
    </location>
</feature>
<feature type="compositionally biased region" description="Basic residues" evidence="1">
    <location>
        <begin position="132"/>
        <end position="141"/>
    </location>
</feature>
<keyword evidence="2" id="KW-0675">Receptor</keyword>
<feature type="compositionally biased region" description="Basic and acidic residues" evidence="1">
    <location>
        <begin position="721"/>
        <end position="767"/>
    </location>
</feature>
<feature type="compositionally biased region" description="Basic residues" evidence="1">
    <location>
        <begin position="16"/>
        <end position="33"/>
    </location>
</feature>
<feature type="compositionally biased region" description="Basic residues" evidence="1">
    <location>
        <begin position="271"/>
        <end position="290"/>
    </location>
</feature>
<feature type="region of interest" description="Disordered" evidence="1">
    <location>
        <begin position="527"/>
        <end position="909"/>
    </location>
</feature>
<feature type="compositionally biased region" description="Basic and acidic residues" evidence="1">
    <location>
        <begin position="291"/>
        <end position="303"/>
    </location>
</feature>
<feature type="compositionally biased region" description="Basic and acidic residues" evidence="1">
    <location>
        <begin position="686"/>
        <end position="701"/>
    </location>
</feature>
<feature type="compositionally biased region" description="Basic residues" evidence="1">
    <location>
        <begin position="230"/>
        <end position="242"/>
    </location>
</feature>
<feature type="non-terminal residue" evidence="2">
    <location>
        <position position="920"/>
    </location>
</feature>
<reference evidence="2" key="1">
    <citation type="submission" date="2020-02" db="EMBL/GenBank/DDBJ databases">
        <authorList>
            <person name="Meier V. D."/>
        </authorList>
    </citation>
    <scope>NUCLEOTIDE SEQUENCE</scope>
    <source>
        <strain evidence="2">AVDCRST_MAG40</strain>
    </source>
</reference>
<feature type="compositionally biased region" description="Basic and acidic residues" evidence="1">
    <location>
        <begin position="821"/>
        <end position="838"/>
    </location>
</feature>
<feature type="compositionally biased region" description="Basic residues" evidence="1">
    <location>
        <begin position="702"/>
        <end position="717"/>
    </location>
</feature>
<organism evidence="2">
    <name type="scientific">uncultured Gemmatimonadaceae bacterium</name>
    <dbReference type="NCBI Taxonomy" id="246130"/>
    <lineage>
        <taxon>Bacteria</taxon>
        <taxon>Pseudomonadati</taxon>
        <taxon>Gemmatimonadota</taxon>
        <taxon>Gemmatimonadia</taxon>
        <taxon>Gemmatimonadales</taxon>
        <taxon>Gemmatimonadaceae</taxon>
        <taxon>environmental samples</taxon>
    </lineage>
</organism>
<feature type="compositionally biased region" description="Basic and acidic residues" evidence="1">
    <location>
        <begin position="1"/>
        <end position="11"/>
    </location>
</feature>
<evidence type="ECO:0000313" key="2">
    <source>
        <dbReference type="EMBL" id="CAA9350706.1"/>
    </source>
</evidence>
<feature type="compositionally biased region" description="Basic and acidic residues" evidence="1">
    <location>
        <begin position="602"/>
        <end position="620"/>
    </location>
</feature>
<feature type="compositionally biased region" description="Basic residues" evidence="1">
    <location>
        <begin position="171"/>
        <end position="181"/>
    </location>
</feature>
<feature type="compositionally biased region" description="Basic residues" evidence="1">
    <location>
        <begin position="547"/>
        <end position="583"/>
    </location>
</feature>
<feature type="region of interest" description="Disordered" evidence="1">
    <location>
        <begin position="458"/>
        <end position="490"/>
    </location>
</feature>
<feature type="compositionally biased region" description="Basic residues" evidence="1">
    <location>
        <begin position="91"/>
        <end position="116"/>
    </location>
</feature>
<evidence type="ECO:0000256" key="1">
    <source>
        <dbReference type="SAM" id="MobiDB-lite"/>
    </source>
</evidence>
<feature type="compositionally biased region" description="Basic and acidic residues" evidence="1">
    <location>
        <begin position="182"/>
        <end position="198"/>
    </location>
</feature>
<feature type="compositionally biased region" description="Basic and acidic residues" evidence="1">
    <location>
        <begin position="459"/>
        <end position="475"/>
    </location>
</feature>
<feature type="compositionally biased region" description="Basic residues" evidence="1">
    <location>
        <begin position="852"/>
        <end position="868"/>
    </location>
</feature>
<name>A0A6J4MB76_9BACT</name>
<accession>A0A6J4MB76</accession>
<gene>
    <name evidence="2" type="ORF">AVDCRST_MAG40-2882</name>
</gene>
<dbReference type="EMBL" id="CADCTX010000795">
    <property type="protein sequence ID" value="CAA9350706.1"/>
    <property type="molecule type" value="Genomic_DNA"/>
</dbReference>
<feature type="compositionally biased region" description="Low complexity" evidence="1">
    <location>
        <begin position="199"/>
        <end position="216"/>
    </location>
</feature>
<proteinExistence type="predicted"/>
<feature type="region of interest" description="Disordered" evidence="1">
    <location>
        <begin position="359"/>
        <end position="439"/>
    </location>
</feature>